<name>A0A4Q9L144_9MICR</name>
<protein>
    <submittedName>
        <fullName evidence="1">Uncharacterized protein</fullName>
    </submittedName>
</protein>
<organism evidence="1 2">
    <name type="scientific">Hamiltosporidium tvaerminnensis</name>
    <dbReference type="NCBI Taxonomy" id="1176355"/>
    <lineage>
        <taxon>Eukaryota</taxon>
        <taxon>Fungi</taxon>
        <taxon>Fungi incertae sedis</taxon>
        <taxon>Microsporidia</taxon>
        <taxon>Dubosqiidae</taxon>
        <taxon>Hamiltosporidium</taxon>
    </lineage>
</organism>
<evidence type="ECO:0000313" key="1">
    <source>
        <dbReference type="EMBL" id="TBU01064.1"/>
    </source>
</evidence>
<dbReference type="VEuPathDB" id="MicrosporidiaDB:CWI37_0817p0020"/>
<reference evidence="1 2" key="1">
    <citation type="submission" date="2017-12" db="EMBL/GenBank/DDBJ databases">
        <authorList>
            <person name="Pombert J.-F."/>
            <person name="Haag K.L."/>
            <person name="Ebert D."/>
        </authorList>
    </citation>
    <scope>NUCLEOTIDE SEQUENCE [LARGE SCALE GENOMIC DNA]</scope>
    <source>
        <strain evidence="1">FI-OER-3-3</strain>
    </source>
</reference>
<accession>A0A4Q9L144</accession>
<dbReference type="EMBL" id="PITJ01000817">
    <property type="protein sequence ID" value="TBU01064.1"/>
    <property type="molecule type" value="Genomic_DNA"/>
</dbReference>
<dbReference type="Proteomes" id="UP000292362">
    <property type="component" value="Unassembled WGS sequence"/>
</dbReference>
<gene>
    <name evidence="1" type="ORF">CWI37_0817p0020</name>
</gene>
<dbReference type="AlphaFoldDB" id="A0A4Q9L144"/>
<sequence length="223" mass="23136">MKTDFLLYSVINIMWFCSEKIGCAYLSEEAGANDNIFLNGTDLYASNGIFSEEAGLSGETGLTDGISVGERINDGINLGEGLGADAGVGDGSGLGAGACIGGDIGLGSVLSVGLGGIRYSAGLGGNDGGGWGSNVGGHVGAGLSGEKRFRASGLILEKNIVKQSKLNHELHKTSFSKNIGLGKKLSNTGIWKARRLFRALASTNLILELKKYNKDIVALHEIR</sequence>
<proteinExistence type="predicted"/>
<evidence type="ECO:0000313" key="2">
    <source>
        <dbReference type="Proteomes" id="UP000292362"/>
    </source>
</evidence>
<comment type="caution">
    <text evidence="1">The sequence shown here is derived from an EMBL/GenBank/DDBJ whole genome shotgun (WGS) entry which is preliminary data.</text>
</comment>